<dbReference type="Proteomes" id="UP001189429">
    <property type="component" value="Unassembled WGS sequence"/>
</dbReference>
<feature type="compositionally biased region" description="Low complexity" evidence="1">
    <location>
        <begin position="89"/>
        <end position="103"/>
    </location>
</feature>
<reference evidence="2" key="1">
    <citation type="submission" date="2023-10" db="EMBL/GenBank/DDBJ databases">
        <authorList>
            <person name="Chen Y."/>
            <person name="Shah S."/>
            <person name="Dougan E. K."/>
            <person name="Thang M."/>
            <person name="Chan C."/>
        </authorList>
    </citation>
    <scope>NUCLEOTIDE SEQUENCE [LARGE SCALE GENOMIC DNA]</scope>
</reference>
<feature type="non-terminal residue" evidence="2">
    <location>
        <position position="1"/>
    </location>
</feature>
<accession>A0ABN9X846</accession>
<feature type="region of interest" description="Disordered" evidence="1">
    <location>
        <begin position="1"/>
        <end position="55"/>
    </location>
</feature>
<feature type="compositionally biased region" description="Low complexity" evidence="1">
    <location>
        <begin position="163"/>
        <end position="173"/>
    </location>
</feature>
<feature type="region of interest" description="Disordered" evidence="1">
    <location>
        <begin position="68"/>
        <end position="173"/>
    </location>
</feature>
<keyword evidence="3" id="KW-1185">Reference proteome</keyword>
<dbReference type="EMBL" id="CAUYUJ010019861">
    <property type="protein sequence ID" value="CAK0894217.1"/>
    <property type="molecule type" value="Genomic_DNA"/>
</dbReference>
<evidence type="ECO:0000313" key="2">
    <source>
        <dbReference type="EMBL" id="CAK0894217.1"/>
    </source>
</evidence>
<proteinExistence type="predicted"/>
<sequence>RRSDALAPDGVRAPPPRARRPRRALEGCALPPDGLRDPQHGLRLPRGQPPALAEQPQRLLAAVVARVHSAARVPRRRGRRRARGGGGRAPLQARRAQALARGARPGGPGAGAELAARRGPRGRSRGRGGPRQRQRRRAGLPPGQGHAGAGGRDAAVVRPFPGPRGAPRCRGRAAQGRADWAGAVRQACAEKPHLGRGGAAVAVRYREV</sequence>
<gene>
    <name evidence="2" type="ORF">PCOR1329_LOCUS73310</name>
</gene>
<comment type="caution">
    <text evidence="2">The sequence shown here is derived from an EMBL/GenBank/DDBJ whole genome shotgun (WGS) entry which is preliminary data.</text>
</comment>
<feature type="compositionally biased region" description="Basic residues" evidence="1">
    <location>
        <begin position="118"/>
        <end position="138"/>
    </location>
</feature>
<organism evidence="2 3">
    <name type="scientific">Prorocentrum cordatum</name>
    <dbReference type="NCBI Taxonomy" id="2364126"/>
    <lineage>
        <taxon>Eukaryota</taxon>
        <taxon>Sar</taxon>
        <taxon>Alveolata</taxon>
        <taxon>Dinophyceae</taxon>
        <taxon>Prorocentrales</taxon>
        <taxon>Prorocentraceae</taxon>
        <taxon>Prorocentrum</taxon>
    </lineage>
</organism>
<feature type="non-terminal residue" evidence="2">
    <location>
        <position position="208"/>
    </location>
</feature>
<evidence type="ECO:0000256" key="1">
    <source>
        <dbReference type="SAM" id="MobiDB-lite"/>
    </source>
</evidence>
<feature type="compositionally biased region" description="Basic residues" evidence="1">
    <location>
        <begin position="73"/>
        <end position="83"/>
    </location>
</feature>
<evidence type="ECO:0000313" key="3">
    <source>
        <dbReference type="Proteomes" id="UP001189429"/>
    </source>
</evidence>
<protein>
    <submittedName>
        <fullName evidence="2">Uncharacterized protein</fullName>
    </submittedName>
</protein>
<name>A0ABN9X846_9DINO</name>